<proteinExistence type="predicted"/>
<protein>
    <submittedName>
        <fullName evidence="2">Uncharacterized protein</fullName>
    </submittedName>
</protein>
<reference evidence="2" key="1">
    <citation type="submission" date="2018-11" db="EMBL/GenBank/DDBJ databases">
        <authorList>
            <consortium name="Pathogen Informatics"/>
        </authorList>
    </citation>
    <scope>NUCLEOTIDE SEQUENCE</scope>
</reference>
<keyword evidence="3" id="KW-1185">Reference proteome</keyword>
<gene>
    <name evidence="2" type="ORF">PXEA_LOCUS15609</name>
</gene>
<feature type="region of interest" description="Disordered" evidence="1">
    <location>
        <begin position="1"/>
        <end position="32"/>
    </location>
</feature>
<feature type="region of interest" description="Disordered" evidence="1">
    <location>
        <begin position="57"/>
        <end position="83"/>
    </location>
</feature>
<name>A0A3S5CHN2_9PLAT</name>
<evidence type="ECO:0000313" key="3">
    <source>
        <dbReference type="Proteomes" id="UP000784294"/>
    </source>
</evidence>
<feature type="compositionally biased region" description="Polar residues" evidence="1">
    <location>
        <begin position="69"/>
        <end position="81"/>
    </location>
</feature>
<dbReference type="EMBL" id="CAAALY010055015">
    <property type="protein sequence ID" value="VEL22169.1"/>
    <property type="molecule type" value="Genomic_DNA"/>
</dbReference>
<comment type="caution">
    <text evidence="2">The sequence shown here is derived from an EMBL/GenBank/DDBJ whole genome shotgun (WGS) entry which is preliminary data.</text>
</comment>
<feature type="compositionally biased region" description="Basic residues" evidence="1">
    <location>
        <begin position="57"/>
        <end position="68"/>
    </location>
</feature>
<evidence type="ECO:0000313" key="2">
    <source>
        <dbReference type="EMBL" id="VEL22169.1"/>
    </source>
</evidence>
<accession>A0A3S5CHN2</accession>
<sequence>MVLRMTRLTDDGGETSGNVPRPRSYSGNDDAYNGLRKNVASCSDDIRHMTDERSARIHRGRRAVRRRPNYTNLQSPYTSDETNLRIPSNRLFKRNQRREVGKPPAGDIGTIGVFPGGRTDMEGVVDTNDQRISKCHLF</sequence>
<dbReference type="Proteomes" id="UP000784294">
    <property type="component" value="Unassembled WGS sequence"/>
</dbReference>
<evidence type="ECO:0000256" key="1">
    <source>
        <dbReference type="SAM" id="MobiDB-lite"/>
    </source>
</evidence>
<dbReference type="AlphaFoldDB" id="A0A3S5CHN2"/>
<organism evidence="2 3">
    <name type="scientific">Protopolystoma xenopodis</name>
    <dbReference type="NCBI Taxonomy" id="117903"/>
    <lineage>
        <taxon>Eukaryota</taxon>
        <taxon>Metazoa</taxon>
        <taxon>Spiralia</taxon>
        <taxon>Lophotrochozoa</taxon>
        <taxon>Platyhelminthes</taxon>
        <taxon>Monogenea</taxon>
        <taxon>Polyopisthocotylea</taxon>
        <taxon>Polystomatidea</taxon>
        <taxon>Polystomatidae</taxon>
        <taxon>Protopolystoma</taxon>
    </lineage>
</organism>